<feature type="region of interest" description="Disordered" evidence="1">
    <location>
        <begin position="555"/>
        <end position="599"/>
    </location>
</feature>
<dbReference type="AlphaFoldDB" id="A0A9Q8ZCC8"/>
<sequence>MTSFTGPWSSDLDSFKKSVQSMPEQYRSSFATCSKKALDKICDPKALHIWESDSDVDSLLQLTSVIAKLCDLGVRKKKGANAKDGSMLIIAEESSSGSNFDRICELVEYLTCAKPRKHLEGTVTVYSKIVVVRGWDNSVLSGQREALEKTVRRINIAIERVLKMGGFEGKKRKLVWHHNAVIPFLLHWINTTTPALRSSISAITVTGSLNFENSIGPSLAGRANKVADLERLEQYAKKLSVPVVFLDSSSQLINSEYLGTYMYYYAYYINTFLPTCLSRPHLEKAQDELVTFAFRMRAASEAKYRNEAVKLVKKYLDPRTAKAWAHHCINESSYEKPKCRAAGKDESIHHAVQIADCPFARFSRTPGVPSFARLAAGPASAASSEYYTAAPVSIAFTKSLFRPCRPATFYLLIPHATHDDADKVTNRIQGLMMAVLERVRQEKGNPVLGDEEKDMWRDVVKACSWALDGIEDKMPKDMARKVKFVRQKLKSGTWGFAVNASTTAEGTTAVQQPAQEMNRPYAFEAGAAVQDPTAATAGRYAGNQQVPLVAGQATQYPQQQANGQLPPSQPVYPQASVYPSPGLGPSALLPHRGSGRGFS</sequence>
<protein>
    <submittedName>
        <fullName evidence="2">Uncharacterized protein</fullName>
    </submittedName>
</protein>
<dbReference type="Proteomes" id="UP001056012">
    <property type="component" value="Chromosome 6"/>
</dbReference>
<gene>
    <name evidence="2" type="ORF">yc1106_07865</name>
</gene>
<reference evidence="2" key="1">
    <citation type="submission" date="2021-12" db="EMBL/GenBank/DDBJ databases">
        <title>Curvularia clavata genome.</title>
        <authorList>
            <person name="Cao Y."/>
        </authorList>
    </citation>
    <scope>NUCLEOTIDE SEQUENCE</scope>
    <source>
        <strain evidence="2">Yc1106</strain>
    </source>
</reference>
<organism evidence="2 3">
    <name type="scientific">Curvularia clavata</name>
    <dbReference type="NCBI Taxonomy" id="95742"/>
    <lineage>
        <taxon>Eukaryota</taxon>
        <taxon>Fungi</taxon>
        <taxon>Dikarya</taxon>
        <taxon>Ascomycota</taxon>
        <taxon>Pezizomycotina</taxon>
        <taxon>Dothideomycetes</taxon>
        <taxon>Pleosporomycetidae</taxon>
        <taxon>Pleosporales</taxon>
        <taxon>Pleosporineae</taxon>
        <taxon>Pleosporaceae</taxon>
        <taxon>Curvularia</taxon>
    </lineage>
</organism>
<name>A0A9Q8ZCC8_CURCL</name>
<feature type="compositionally biased region" description="Low complexity" evidence="1">
    <location>
        <begin position="579"/>
        <end position="590"/>
    </location>
</feature>
<evidence type="ECO:0000313" key="3">
    <source>
        <dbReference type="Proteomes" id="UP001056012"/>
    </source>
</evidence>
<dbReference type="EMBL" id="CP089279">
    <property type="protein sequence ID" value="USP80591.1"/>
    <property type="molecule type" value="Genomic_DNA"/>
</dbReference>
<dbReference type="VEuPathDB" id="FungiDB:yc1106_07865"/>
<dbReference type="OrthoDB" id="3796651at2759"/>
<evidence type="ECO:0000313" key="2">
    <source>
        <dbReference type="EMBL" id="USP80591.1"/>
    </source>
</evidence>
<accession>A0A9Q8ZCC8</accession>
<keyword evidence="3" id="KW-1185">Reference proteome</keyword>
<evidence type="ECO:0000256" key="1">
    <source>
        <dbReference type="SAM" id="MobiDB-lite"/>
    </source>
</evidence>
<proteinExistence type="predicted"/>
<feature type="compositionally biased region" description="Polar residues" evidence="1">
    <location>
        <begin position="555"/>
        <end position="566"/>
    </location>
</feature>